<dbReference type="SMART" id="SM00176">
    <property type="entry name" value="RAN"/>
    <property type="match status" value="1"/>
</dbReference>
<protein>
    <submittedName>
        <fullName evidence="8">Uncharacterized protein</fullName>
    </submittedName>
</protein>
<dbReference type="PRINTS" id="PR00449">
    <property type="entry name" value="RASTRNSFRMNG"/>
</dbReference>
<dbReference type="NCBIfam" id="TIGR00231">
    <property type="entry name" value="small_GTP"/>
    <property type="match status" value="1"/>
</dbReference>
<keyword evidence="6" id="KW-0449">Lipoprotein</keyword>
<dbReference type="SMART" id="SM00173">
    <property type="entry name" value="RAS"/>
    <property type="match status" value="1"/>
</dbReference>
<sequence length="216" mass="24181">MEDSKRKYTFKILMLGDSGVGKTCLLQRFLENRYTDNSESTVGIDFRLHTHKLSGHLVDLQLWDTAGEERFRSVGTTYYRGAHGIILVYDTTKRETFNNIDSWLLDIQRHAAEGVNIMIVGNKCDALGQRQVSQQTAAVFAAQLHVPFFEASAKSDLNVQDIFTNMSVMIYNRLIAPRILDSMADSSVVTTRTSPSLTSSVRVKANPAKVQHSSCC</sequence>
<dbReference type="CDD" id="cd00154">
    <property type="entry name" value="Rab"/>
    <property type="match status" value="1"/>
</dbReference>
<dbReference type="KEGG" id="dwi:6641410"/>
<accession>B4MT64</accession>
<dbReference type="PROSITE" id="PS51420">
    <property type="entry name" value="RHO"/>
    <property type="match status" value="1"/>
</dbReference>
<dbReference type="SMART" id="SM00174">
    <property type="entry name" value="RHO"/>
    <property type="match status" value="1"/>
</dbReference>
<organism evidence="8 9">
    <name type="scientific">Drosophila willistoni</name>
    <name type="common">Fruit fly</name>
    <dbReference type="NCBI Taxonomy" id="7260"/>
    <lineage>
        <taxon>Eukaryota</taxon>
        <taxon>Metazoa</taxon>
        <taxon>Ecdysozoa</taxon>
        <taxon>Arthropoda</taxon>
        <taxon>Hexapoda</taxon>
        <taxon>Insecta</taxon>
        <taxon>Pterygota</taxon>
        <taxon>Neoptera</taxon>
        <taxon>Endopterygota</taxon>
        <taxon>Diptera</taxon>
        <taxon>Brachycera</taxon>
        <taxon>Muscomorpha</taxon>
        <taxon>Ephydroidea</taxon>
        <taxon>Drosophilidae</taxon>
        <taxon>Drosophila</taxon>
        <taxon>Sophophora</taxon>
    </lineage>
</organism>
<evidence type="ECO:0000256" key="7">
    <source>
        <dbReference type="ARBA" id="ARBA00023289"/>
    </source>
</evidence>
<dbReference type="HOGENOM" id="CLU_041217_23_1_1"/>
<dbReference type="InterPro" id="IPR005225">
    <property type="entry name" value="Small_GTP-bd"/>
</dbReference>
<evidence type="ECO:0000256" key="4">
    <source>
        <dbReference type="ARBA" id="ARBA00023134"/>
    </source>
</evidence>
<keyword evidence="5" id="KW-0472">Membrane</keyword>
<dbReference type="PANTHER" id="PTHR47980">
    <property type="entry name" value="LD44762P"/>
    <property type="match status" value="1"/>
</dbReference>
<gene>
    <name evidence="8" type="primary">Dwil\GK20101</name>
    <name evidence="8" type="ORF">Dwil_GK20101</name>
</gene>
<dbReference type="OMA" id="LDCAHES"/>
<dbReference type="PROSITE" id="PS51421">
    <property type="entry name" value="RAS"/>
    <property type="match status" value="1"/>
</dbReference>
<dbReference type="InterPro" id="IPR050305">
    <property type="entry name" value="Small_GTPase_Rab"/>
</dbReference>
<dbReference type="PhylomeDB" id="B4MT64"/>
<dbReference type="GO" id="GO:0005525">
    <property type="term" value="F:GTP binding"/>
    <property type="evidence" value="ECO:0007669"/>
    <property type="project" value="UniProtKB-KW"/>
</dbReference>
<dbReference type="eggNOG" id="KOG0084">
    <property type="taxonomic scope" value="Eukaryota"/>
</dbReference>
<dbReference type="InterPro" id="IPR027417">
    <property type="entry name" value="P-loop_NTPase"/>
</dbReference>
<keyword evidence="4" id="KW-0342">GTP-binding</keyword>
<dbReference type="PROSITE" id="PS51419">
    <property type="entry name" value="RAB"/>
    <property type="match status" value="1"/>
</dbReference>
<evidence type="ECO:0000256" key="1">
    <source>
        <dbReference type="ARBA" id="ARBA00004308"/>
    </source>
</evidence>
<keyword evidence="3" id="KW-0547">Nucleotide-binding</keyword>
<evidence type="ECO:0000313" key="8">
    <source>
        <dbReference type="EMBL" id="EDW75303.1"/>
    </source>
</evidence>
<dbReference type="STRING" id="7260.B4MT64"/>
<dbReference type="SUPFAM" id="SSF52540">
    <property type="entry name" value="P-loop containing nucleoside triphosphate hydrolases"/>
    <property type="match status" value="1"/>
</dbReference>
<evidence type="ECO:0000256" key="5">
    <source>
        <dbReference type="ARBA" id="ARBA00023136"/>
    </source>
</evidence>
<comment type="subcellular location">
    <subcellularLocation>
        <location evidence="1">Endomembrane system</location>
    </subcellularLocation>
</comment>
<dbReference type="Proteomes" id="UP000007798">
    <property type="component" value="Unassembled WGS sequence"/>
</dbReference>
<proteinExistence type="inferred from homology"/>
<dbReference type="SMART" id="SM00175">
    <property type="entry name" value="RAB"/>
    <property type="match status" value="1"/>
</dbReference>
<keyword evidence="9" id="KW-1185">Reference proteome</keyword>
<dbReference type="FunFam" id="3.40.50.300:FF:000586">
    <property type="entry name" value="Rab family GTPase"/>
    <property type="match status" value="1"/>
</dbReference>
<comment type="similarity">
    <text evidence="2">Belongs to the small GTPase superfamily. Rab family.</text>
</comment>
<dbReference type="OrthoDB" id="7838018at2759"/>
<reference evidence="8 9" key="1">
    <citation type="journal article" date="2007" name="Nature">
        <title>Evolution of genes and genomes on the Drosophila phylogeny.</title>
        <authorList>
            <consortium name="Drosophila 12 Genomes Consortium"/>
            <person name="Clark A.G."/>
            <person name="Eisen M.B."/>
            <person name="Smith D.R."/>
            <person name="Bergman C.M."/>
            <person name="Oliver B."/>
            <person name="Markow T.A."/>
            <person name="Kaufman T.C."/>
            <person name="Kellis M."/>
            <person name="Gelbart W."/>
            <person name="Iyer V.N."/>
            <person name="Pollard D.A."/>
            <person name="Sackton T.B."/>
            <person name="Larracuente A.M."/>
            <person name="Singh N.D."/>
            <person name="Abad J.P."/>
            <person name="Abt D.N."/>
            <person name="Adryan B."/>
            <person name="Aguade M."/>
            <person name="Akashi H."/>
            <person name="Anderson W.W."/>
            <person name="Aquadro C.F."/>
            <person name="Ardell D.H."/>
            <person name="Arguello R."/>
            <person name="Artieri C.G."/>
            <person name="Barbash D.A."/>
            <person name="Barker D."/>
            <person name="Barsanti P."/>
            <person name="Batterham P."/>
            <person name="Batzoglou S."/>
            <person name="Begun D."/>
            <person name="Bhutkar A."/>
            <person name="Blanco E."/>
            <person name="Bosak S.A."/>
            <person name="Bradley R.K."/>
            <person name="Brand A.D."/>
            <person name="Brent M.R."/>
            <person name="Brooks A.N."/>
            <person name="Brown R.H."/>
            <person name="Butlin R.K."/>
            <person name="Caggese C."/>
            <person name="Calvi B.R."/>
            <person name="Bernardo de Carvalho A."/>
            <person name="Caspi A."/>
            <person name="Castrezana S."/>
            <person name="Celniker S.E."/>
            <person name="Chang J.L."/>
            <person name="Chapple C."/>
            <person name="Chatterji S."/>
            <person name="Chinwalla A."/>
            <person name="Civetta A."/>
            <person name="Clifton S.W."/>
            <person name="Comeron J.M."/>
            <person name="Costello J.C."/>
            <person name="Coyne J.A."/>
            <person name="Daub J."/>
            <person name="David R.G."/>
            <person name="Delcher A.L."/>
            <person name="Delehaunty K."/>
            <person name="Do C.B."/>
            <person name="Ebling H."/>
            <person name="Edwards K."/>
            <person name="Eickbush T."/>
            <person name="Evans J.D."/>
            <person name="Filipski A."/>
            <person name="Findeiss S."/>
            <person name="Freyhult E."/>
            <person name="Fulton L."/>
            <person name="Fulton R."/>
            <person name="Garcia A.C."/>
            <person name="Gardiner A."/>
            <person name="Garfield D.A."/>
            <person name="Garvin B.E."/>
            <person name="Gibson G."/>
            <person name="Gilbert D."/>
            <person name="Gnerre S."/>
            <person name="Godfrey J."/>
            <person name="Good R."/>
            <person name="Gotea V."/>
            <person name="Gravely B."/>
            <person name="Greenberg A.J."/>
            <person name="Griffiths-Jones S."/>
            <person name="Gross S."/>
            <person name="Guigo R."/>
            <person name="Gustafson E.A."/>
            <person name="Haerty W."/>
            <person name="Hahn M.W."/>
            <person name="Halligan D.L."/>
            <person name="Halpern A.L."/>
            <person name="Halter G.M."/>
            <person name="Han M.V."/>
            <person name="Heger A."/>
            <person name="Hillier L."/>
            <person name="Hinrichs A.S."/>
            <person name="Holmes I."/>
            <person name="Hoskins R.A."/>
            <person name="Hubisz M.J."/>
            <person name="Hultmark D."/>
            <person name="Huntley M.A."/>
            <person name="Jaffe D.B."/>
            <person name="Jagadeeshan S."/>
            <person name="Jeck W.R."/>
            <person name="Johnson J."/>
            <person name="Jones C.D."/>
            <person name="Jordan W.C."/>
            <person name="Karpen G.H."/>
            <person name="Kataoka E."/>
            <person name="Keightley P.D."/>
            <person name="Kheradpour P."/>
            <person name="Kirkness E.F."/>
            <person name="Koerich L.B."/>
            <person name="Kristiansen K."/>
            <person name="Kudrna D."/>
            <person name="Kulathinal R.J."/>
            <person name="Kumar S."/>
            <person name="Kwok R."/>
            <person name="Lander E."/>
            <person name="Langley C.H."/>
            <person name="Lapoint R."/>
            <person name="Lazzaro B.P."/>
            <person name="Lee S.J."/>
            <person name="Levesque L."/>
            <person name="Li R."/>
            <person name="Lin C.F."/>
            <person name="Lin M.F."/>
            <person name="Lindblad-Toh K."/>
            <person name="Llopart A."/>
            <person name="Long M."/>
            <person name="Low L."/>
            <person name="Lozovsky E."/>
            <person name="Lu J."/>
            <person name="Luo M."/>
            <person name="Machado C.A."/>
            <person name="Makalowski W."/>
            <person name="Marzo M."/>
            <person name="Matsuda M."/>
            <person name="Matzkin L."/>
            <person name="McAllister B."/>
            <person name="McBride C.S."/>
            <person name="McKernan B."/>
            <person name="McKernan K."/>
            <person name="Mendez-Lago M."/>
            <person name="Minx P."/>
            <person name="Mollenhauer M.U."/>
            <person name="Montooth K."/>
            <person name="Mount S.M."/>
            <person name="Mu X."/>
            <person name="Myers E."/>
            <person name="Negre B."/>
            <person name="Newfeld S."/>
            <person name="Nielsen R."/>
            <person name="Noor M.A."/>
            <person name="O'Grady P."/>
            <person name="Pachter L."/>
            <person name="Papaceit M."/>
            <person name="Parisi M.J."/>
            <person name="Parisi M."/>
            <person name="Parts L."/>
            <person name="Pedersen J.S."/>
            <person name="Pesole G."/>
            <person name="Phillippy A.M."/>
            <person name="Ponting C.P."/>
            <person name="Pop M."/>
            <person name="Porcelli D."/>
            <person name="Powell J.R."/>
            <person name="Prohaska S."/>
            <person name="Pruitt K."/>
            <person name="Puig M."/>
            <person name="Quesneville H."/>
            <person name="Ram K.R."/>
            <person name="Rand D."/>
            <person name="Rasmussen M.D."/>
            <person name="Reed L.K."/>
            <person name="Reenan R."/>
            <person name="Reily A."/>
            <person name="Remington K.A."/>
            <person name="Rieger T.T."/>
            <person name="Ritchie M.G."/>
            <person name="Robin C."/>
            <person name="Rogers Y.H."/>
            <person name="Rohde C."/>
            <person name="Rozas J."/>
            <person name="Rubenfield M.J."/>
            <person name="Ruiz A."/>
            <person name="Russo S."/>
            <person name="Salzberg S.L."/>
            <person name="Sanchez-Gracia A."/>
            <person name="Saranga D.J."/>
            <person name="Sato H."/>
            <person name="Schaeffer S.W."/>
            <person name="Schatz M.C."/>
            <person name="Schlenke T."/>
            <person name="Schwartz R."/>
            <person name="Segarra C."/>
            <person name="Singh R.S."/>
            <person name="Sirot L."/>
            <person name="Sirota M."/>
            <person name="Sisneros N.B."/>
            <person name="Smith C.D."/>
            <person name="Smith T.F."/>
            <person name="Spieth J."/>
            <person name="Stage D.E."/>
            <person name="Stark A."/>
            <person name="Stephan W."/>
            <person name="Strausberg R.L."/>
            <person name="Strempel S."/>
            <person name="Sturgill D."/>
            <person name="Sutton G."/>
            <person name="Sutton G.G."/>
            <person name="Tao W."/>
            <person name="Teichmann S."/>
            <person name="Tobari Y.N."/>
            <person name="Tomimura Y."/>
            <person name="Tsolas J.M."/>
            <person name="Valente V.L."/>
            <person name="Venter E."/>
            <person name="Venter J.C."/>
            <person name="Vicario S."/>
            <person name="Vieira F.G."/>
            <person name="Vilella A.J."/>
            <person name="Villasante A."/>
            <person name="Walenz B."/>
            <person name="Wang J."/>
            <person name="Wasserman M."/>
            <person name="Watts T."/>
            <person name="Wilson D."/>
            <person name="Wilson R.K."/>
            <person name="Wing R.A."/>
            <person name="Wolfner M.F."/>
            <person name="Wong A."/>
            <person name="Wong G.K."/>
            <person name="Wu C.I."/>
            <person name="Wu G."/>
            <person name="Yamamoto D."/>
            <person name="Yang H.P."/>
            <person name="Yang S.P."/>
            <person name="Yorke J.A."/>
            <person name="Yoshida K."/>
            <person name="Zdobnov E."/>
            <person name="Zhang P."/>
            <person name="Zhang Y."/>
            <person name="Zimin A.V."/>
            <person name="Baldwin J."/>
            <person name="Abdouelleil A."/>
            <person name="Abdulkadir J."/>
            <person name="Abebe A."/>
            <person name="Abera B."/>
            <person name="Abreu J."/>
            <person name="Acer S.C."/>
            <person name="Aftuck L."/>
            <person name="Alexander A."/>
            <person name="An P."/>
            <person name="Anderson E."/>
            <person name="Anderson S."/>
            <person name="Arachi H."/>
            <person name="Azer M."/>
            <person name="Bachantsang P."/>
            <person name="Barry A."/>
            <person name="Bayul T."/>
            <person name="Berlin A."/>
            <person name="Bessette D."/>
            <person name="Bloom T."/>
            <person name="Blye J."/>
            <person name="Boguslavskiy L."/>
            <person name="Bonnet C."/>
            <person name="Boukhgalter B."/>
            <person name="Bourzgui I."/>
            <person name="Brown A."/>
            <person name="Cahill P."/>
            <person name="Channer S."/>
            <person name="Cheshatsang Y."/>
            <person name="Chuda L."/>
            <person name="Citroen M."/>
            <person name="Collymore A."/>
            <person name="Cooke P."/>
            <person name="Costello M."/>
            <person name="D'Aco K."/>
            <person name="Daza R."/>
            <person name="De Haan G."/>
            <person name="DeGray S."/>
            <person name="DeMaso C."/>
            <person name="Dhargay N."/>
            <person name="Dooley K."/>
            <person name="Dooley E."/>
            <person name="Doricent M."/>
            <person name="Dorje P."/>
            <person name="Dorjee K."/>
            <person name="Dupes A."/>
            <person name="Elong R."/>
            <person name="Falk J."/>
            <person name="Farina A."/>
            <person name="Faro S."/>
            <person name="Ferguson D."/>
            <person name="Fisher S."/>
            <person name="Foley C.D."/>
            <person name="Franke A."/>
            <person name="Friedrich D."/>
            <person name="Gadbois L."/>
            <person name="Gearin G."/>
            <person name="Gearin C.R."/>
            <person name="Giannoukos G."/>
            <person name="Goode T."/>
            <person name="Graham J."/>
            <person name="Grandbois E."/>
            <person name="Grewal S."/>
            <person name="Gyaltsen K."/>
            <person name="Hafez N."/>
            <person name="Hagos B."/>
            <person name="Hall J."/>
            <person name="Henson C."/>
            <person name="Hollinger A."/>
            <person name="Honan T."/>
            <person name="Huard M.D."/>
            <person name="Hughes L."/>
            <person name="Hurhula B."/>
            <person name="Husby M.E."/>
            <person name="Kamat A."/>
            <person name="Kanga B."/>
            <person name="Kashin S."/>
            <person name="Khazanovich D."/>
            <person name="Kisner P."/>
            <person name="Lance K."/>
            <person name="Lara M."/>
            <person name="Lee W."/>
            <person name="Lennon N."/>
            <person name="Letendre F."/>
            <person name="LeVine R."/>
            <person name="Lipovsky A."/>
            <person name="Liu X."/>
            <person name="Liu J."/>
            <person name="Liu S."/>
            <person name="Lokyitsang T."/>
            <person name="Lokyitsang Y."/>
            <person name="Lubonja R."/>
            <person name="Lui A."/>
            <person name="MacDonald P."/>
            <person name="Magnisalis V."/>
            <person name="Maru K."/>
            <person name="Matthews C."/>
            <person name="McCusker W."/>
            <person name="McDonough S."/>
            <person name="Mehta T."/>
            <person name="Meldrim J."/>
            <person name="Meneus L."/>
            <person name="Mihai O."/>
            <person name="Mihalev A."/>
            <person name="Mihova T."/>
            <person name="Mittelman R."/>
            <person name="Mlenga V."/>
            <person name="Montmayeur A."/>
            <person name="Mulrain L."/>
            <person name="Navidi A."/>
            <person name="Naylor J."/>
            <person name="Negash T."/>
            <person name="Nguyen T."/>
            <person name="Nguyen N."/>
            <person name="Nicol R."/>
            <person name="Norbu C."/>
            <person name="Norbu N."/>
            <person name="Novod N."/>
            <person name="O'Neill B."/>
            <person name="Osman S."/>
            <person name="Markiewicz E."/>
            <person name="Oyono O.L."/>
            <person name="Patti C."/>
            <person name="Phunkhang P."/>
            <person name="Pierre F."/>
            <person name="Priest M."/>
            <person name="Raghuraman S."/>
            <person name="Rege F."/>
            <person name="Reyes R."/>
            <person name="Rise C."/>
            <person name="Rogov P."/>
            <person name="Ross K."/>
            <person name="Ryan E."/>
            <person name="Settipalli S."/>
            <person name="Shea T."/>
            <person name="Sherpa N."/>
            <person name="Shi L."/>
            <person name="Shih D."/>
            <person name="Sparrow T."/>
            <person name="Spaulding J."/>
            <person name="Stalker J."/>
            <person name="Stange-Thomann N."/>
            <person name="Stavropoulos S."/>
            <person name="Stone C."/>
            <person name="Strader C."/>
            <person name="Tesfaye S."/>
            <person name="Thomson T."/>
            <person name="Thoulutsang Y."/>
            <person name="Thoulutsang D."/>
            <person name="Topham K."/>
            <person name="Topping I."/>
            <person name="Tsamla T."/>
            <person name="Vassiliev H."/>
            <person name="Vo A."/>
            <person name="Wangchuk T."/>
            <person name="Wangdi T."/>
            <person name="Weiand M."/>
            <person name="Wilkinson J."/>
            <person name="Wilson A."/>
            <person name="Yadav S."/>
            <person name="Young G."/>
            <person name="Yu Q."/>
            <person name="Zembek L."/>
            <person name="Zhong D."/>
            <person name="Zimmer A."/>
            <person name="Zwirko Z."/>
            <person name="Jaffe D.B."/>
            <person name="Alvarez P."/>
            <person name="Brockman W."/>
            <person name="Butler J."/>
            <person name="Chin C."/>
            <person name="Gnerre S."/>
            <person name="Grabherr M."/>
            <person name="Kleber M."/>
            <person name="Mauceli E."/>
            <person name="MacCallum I."/>
        </authorList>
    </citation>
    <scope>NUCLEOTIDE SEQUENCE [LARGE SCALE GENOMIC DNA]</scope>
    <source>
        <strain evidence="9">Tucson 14030-0811.24</strain>
    </source>
</reference>
<evidence type="ECO:0000256" key="3">
    <source>
        <dbReference type="ARBA" id="ARBA00022741"/>
    </source>
</evidence>
<evidence type="ECO:0000256" key="6">
    <source>
        <dbReference type="ARBA" id="ARBA00023288"/>
    </source>
</evidence>
<name>B4MT64_DROWI</name>
<evidence type="ECO:0000313" key="9">
    <source>
        <dbReference type="Proteomes" id="UP000007798"/>
    </source>
</evidence>
<dbReference type="Gene3D" id="3.40.50.300">
    <property type="entry name" value="P-loop containing nucleotide triphosphate hydrolases"/>
    <property type="match status" value="1"/>
</dbReference>
<dbReference type="GO" id="GO:0012505">
    <property type="term" value="C:endomembrane system"/>
    <property type="evidence" value="ECO:0007669"/>
    <property type="project" value="UniProtKB-SubCell"/>
</dbReference>
<dbReference type="InterPro" id="IPR001806">
    <property type="entry name" value="Small_GTPase"/>
</dbReference>
<dbReference type="InParanoid" id="B4MT64"/>
<dbReference type="GO" id="GO:0003924">
    <property type="term" value="F:GTPase activity"/>
    <property type="evidence" value="ECO:0007669"/>
    <property type="project" value="InterPro"/>
</dbReference>
<dbReference type="EMBL" id="CH963851">
    <property type="protein sequence ID" value="EDW75303.1"/>
    <property type="molecule type" value="Genomic_DNA"/>
</dbReference>
<evidence type="ECO:0000256" key="2">
    <source>
        <dbReference type="ARBA" id="ARBA00006270"/>
    </source>
</evidence>
<keyword evidence="7" id="KW-0636">Prenylation</keyword>
<dbReference type="Pfam" id="PF00071">
    <property type="entry name" value="Ras"/>
    <property type="match status" value="1"/>
</dbReference>
<dbReference type="AlphaFoldDB" id="B4MT64"/>
<dbReference type="SMR" id="B4MT64"/>